<sequence length="636" mass="69602">MSTGNMRRAQLVTPFGVGAMSVLVNGTSVITAGIDHWYPGPGENPNFELSEYEEHDWRLQERLAVAAFRLPPDYRRNSGQGDQRNRGLKVPVLRFPRWNFCPYCKRIEMSTLTMRQIERCKDKAHDDAKYKPRMTQVPFVAICADGHLDDFPFSEWVHRSINPTCGGVLRLKASGGGGLEGQTVSCECGQSRSLRGITDSRTENGEERTTLSDRLAGGGDVYECPGAKPWLAVESSPCGLPIRGALRGSGNVYFPKVQSSIYIPIEEGAVSTEVHELLGHPSVAGALNALHVAYGPDLDAATLRKVLTRSVPPERILPVSDDELLAAYRDRFGIGGEEIQPPSEDAAAEAPSADEIWRLPEFRAMRETPSDSRLAASDPGLDPALAPFVARVRSVDVLRETRALYGFTRVRDDSLRISSGKALLRRSALLPEQDWLPAYVVKGEGIYLEFEPNAIGAWEQRPEVQARAGLIQARQRVAAQTRGLQSRDISPRFVMLHTFAHVLINELIFTCGYSSASLRERLYVSHAAGAEMAAVLIYTAAGDSEGTMGGLVRMARPENLVPVVQSAISDARWCSTDPVCMDTGEKGQGVNSCNGAACHGCALLPETSCEEYNQFLDRGLLIGTFDQPDLGYYSSL</sequence>
<dbReference type="RefSeq" id="WP_204964100.1">
    <property type="nucleotide sequence ID" value="NZ_BAAAUR010000010.1"/>
</dbReference>
<proteinExistence type="predicted"/>
<dbReference type="NCBIfam" id="NF038324">
    <property type="entry name" value="DrmB_fam"/>
    <property type="match status" value="1"/>
</dbReference>
<dbReference type="AlphaFoldDB" id="A0A9W6HLA7"/>
<dbReference type="InterPro" id="IPR018973">
    <property type="entry name" value="MZB"/>
</dbReference>
<feature type="domain" description="MrfA-like Zn-binding" evidence="1">
    <location>
        <begin position="499"/>
        <end position="601"/>
    </location>
</feature>
<reference evidence="2" key="1">
    <citation type="journal article" date="2014" name="Int. J. Syst. Evol. Microbiol.">
        <title>Complete genome sequence of Corynebacterium casei LMG S-19264T (=DSM 44701T), isolated from a smear-ripened cheese.</title>
        <authorList>
            <consortium name="US DOE Joint Genome Institute (JGI-PGF)"/>
            <person name="Walter F."/>
            <person name="Albersmeier A."/>
            <person name="Kalinowski J."/>
            <person name="Ruckert C."/>
        </authorList>
    </citation>
    <scope>NUCLEOTIDE SEQUENCE</scope>
    <source>
        <strain evidence="2">VKM Ac-1940</strain>
    </source>
</reference>
<dbReference type="InterPro" id="IPR047721">
    <property type="entry name" value="DrmB"/>
</dbReference>
<evidence type="ECO:0000313" key="2">
    <source>
        <dbReference type="EMBL" id="GLJ94618.1"/>
    </source>
</evidence>
<gene>
    <name evidence="2" type="ORF">GCM10017591_06790</name>
</gene>
<evidence type="ECO:0000259" key="1">
    <source>
        <dbReference type="Pfam" id="PF09369"/>
    </source>
</evidence>
<keyword evidence="3" id="KW-1185">Reference proteome</keyword>
<comment type="caution">
    <text evidence="2">The sequence shown here is derived from an EMBL/GenBank/DDBJ whole genome shotgun (WGS) entry which is preliminary data.</text>
</comment>
<dbReference type="EMBL" id="BSER01000003">
    <property type="protein sequence ID" value="GLJ94618.1"/>
    <property type="molecule type" value="Genomic_DNA"/>
</dbReference>
<protein>
    <recommendedName>
        <fullName evidence="1">MrfA-like Zn-binding domain-containing protein</fullName>
    </recommendedName>
</protein>
<evidence type="ECO:0000313" key="3">
    <source>
        <dbReference type="Proteomes" id="UP001142291"/>
    </source>
</evidence>
<reference evidence="2" key="2">
    <citation type="submission" date="2023-01" db="EMBL/GenBank/DDBJ databases">
        <authorList>
            <person name="Sun Q."/>
            <person name="Evtushenko L."/>
        </authorList>
    </citation>
    <scope>NUCLEOTIDE SEQUENCE</scope>
    <source>
        <strain evidence="2">VKM Ac-1940</strain>
    </source>
</reference>
<organism evidence="2 3">
    <name type="scientific">Microbacterium dextranolyticum</name>
    <dbReference type="NCBI Taxonomy" id="36806"/>
    <lineage>
        <taxon>Bacteria</taxon>
        <taxon>Bacillati</taxon>
        <taxon>Actinomycetota</taxon>
        <taxon>Actinomycetes</taxon>
        <taxon>Micrococcales</taxon>
        <taxon>Microbacteriaceae</taxon>
        <taxon>Microbacterium</taxon>
    </lineage>
</organism>
<accession>A0A9W6HLA7</accession>
<name>A0A9W6HLA7_9MICO</name>
<dbReference type="Pfam" id="PF09369">
    <property type="entry name" value="MZB"/>
    <property type="match status" value="1"/>
</dbReference>
<dbReference type="Proteomes" id="UP001142291">
    <property type="component" value="Unassembled WGS sequence"/>
</dbReference>